<dbReference type="RefSeq" id="WP_009322274.1">
    <property type="nucleotide sequence ID" value="NZ_CAUBPW010000012.1"/>
</dbReference>
<dbReference type="Proteomes" id="UP000449193">
    <property type="component" value="Unassembled WGS sequence"/>
</dbReference>
<evidence type="ECO:0000313" key="8">
    <source>
        <dbReference type="Proteomes" id="UP000449193"/>
    </source>
</evidence>
<evidence type="ECO:0000313" key="3">
    <source>
        <dbReference type="EMBL" id="MST93552.1"/>
    </source>
</evidence>
<organism evidence="2 6">
    <name type="scientific">Ruthenibacterium lactatiformans</name>
    <dbReference type="NCBI Taxonomy" id="1550024"/>
    <lineage>
        <taxon>Bacteria</taxon>
        <taxon>Bacillati</taxon>
        <taxon>Bacillota</taxon>
        <taxon>Clostridia</taxon>
        <taxon>Eubacteriales</taxon>
        <taxon>Oscillospiraceae</taxon>
        <taxon>Ruthenibacterium</taxon>
    </lineage>
</organism>
<dbReference type="GeneID" id="42856003"/>
<dbReference type="InterPro" id="IPR001226">
    <property type="entry name" value="Flavodoxin_CS"/>
</dbReference>
<dbReference type="PROSITE" id="PS00201">
    <property type="entry name" value="FLAVODOXIN"/>
    <property type="match status" value="1"/>
</dbReference>
<dbReference type="EMBL" id="WMZU01000016">
    <property type="protein sequence ID" value="MTS27797.1"/>
    <property type="molecule type" value="Genomic_DNA"/>
</dbReference>
<dbReference type="Pfam" id="PF12724">
    <property type="entry name" value="Flavodoxin_5"/>
    <property type="match status" value="1"/>
</dbReference>
<evidence type="ECO:0000313" key="4">
    <source>
        <dbReference type="EMBL" id="MTS27797.1"/>
    </source>
</evidence>
<dbReference type="EMBL" id="WMZR01000020">
    <property type="protein sequence ID" value="MTS52586.1"/>
    <property type="molecule type" value="Genomic_DNA"/>
</dbReference>
<feature type="domain" description="Flavodoxin" evidence="1">
    <location>
        <begin position="4"/>
        <end position="143"/>
    </location>
</feature>
<dbReference type="GO" id="GO:0009055">
    <property type="term" value="F:electron transfer activity"/>
    <property type="evidence" value="ECO:0007669"/>
    <property type="project" value="InterPro"/>
</dbReference>
<reference evidence="3 7" key="3">
    <citation type="submission" date="2019-08" db="EMBL/GenBank/DDBJ databases">
        <title>In-depth cultivation of the pig gut microbiome towards novel bacterial diversity and tailored functional studies.</title>
        <authorList>
            <person name="Wylensek D."/>
            <person name="Hitch T.C.A."/>
            <person name="Clavel T."/>
        </authorList>
    </citation>
    <scope>NUCLEOTIDE SEQUENCE [LARGE SCALE GENOMIC DNA]</scope>
    <source>
        <strain evidence="3 7">WCA3-601-WT-6J</strain>
    </source>
</reference>
<dbReference type="EMBL" id="VUNJ01000034">
    <property type="protein sequence ID" value="MST93552.1"/>
    <property type="molecule type" value="Genomic_DNA"/>
</dbReference>
<name>A0A0D8J0V2_9FIRM</name>
<sequence>MKTLVVYRSHYGSTRRYAQWLAQALDADAAEERQADARLVQNYECVIFGGGLYAGSIAGAARMAKLYGALQGKRLAMFTVGLSDPSDPENVKKIMQDAARAFTPEMLENICFFHLRGGMDYRNMRPVHKAMMAMLKKMLLKKPESERSTEEKGLLAAYDRPVDFTDRAALAPLIAWCRDEA</sequence>
<dbReference type="Proteomes" id="UP000032483">
    <property type="component" value="Unassembled WGS sequence"/>
</dbReference>
<dbReference type="AlphaFoldDB" id="A0A0D8J0V2"/>
<evidence type="ECO:0000313" key="2">
    <source>
        <dbReference type="EMBL" id="KJF40600.1"/>
    </source>
</evidence>
<dbReference type="InterPro" id="IPR029039">
    <property type="entry name" value="Flavoprotein-like_sf"/>
</dbReference>
<dbReference type="EMBL" id="JXXK01000005">
    <property type="protein sequence ID" value="KJF40600.1"/>
    <property type="molecule type" value="Genomic_DNA"/>
</dbReference>
<dbReference type="Proteomes" id="UP000431913">
    <property type="component" value="Unassembled WGS sequence"/>
</dbReference>
<dbReference type="SUPFAM" id="SSF52218">
    <property type="entry name" value="Flavoproteins"/>
    <property type="match status" value="1"/>
</dbReference>
<keyword evidence="6" id="KW-1185">Reference proteome</keyword>
<dbReference type="GO" id="GO:0070819">
    <property type="term" value="F:menaquinone-dependent protoporphyrinogen oxidase activity"/>
    <property type="evidence" value="ECO:0007669"/>
    <property type="project" value="TreeGrafter"/>
</dbReference>
<dbReference type="InterPro" id="IPR026816">
    <property type="entry name" value="Flavodoxin_dom"/>
</dbReference>
<dbReference type="Gene3D" id="3.40.50.360">
    <property type="match status" value="1"/>
</dbReference>
<evidence type="ECO:0000313" key="6">
    <source>
        <dbReference type="Proteomes" id="UP000032483"/>
    </source>
</evidence>
<reference evidence="8 9" key="2">
    <citation type="journal article" date="2019" name="Nat. Med.">
        <title>A library of human gut bacterial isolates paired with longitudinal multiomics data enables mechanistic microbiome research.</title>
        <authorList>
            <person name="Poyet M."/>
            <person name="Groussin M."/>
            <person name="Gibbons S.M."/>
            <person name="Avila-Pacheco J."/>
            <person name="Jiang X."/>
            <person name="Kearney S.M."/>
            <person name="Perrotta A.R."/>
            <person name="Berdy B."/>
            <person name="Zhao S."/>
            <person name="Lieberman T.D."/>
            <person name="Swanson P.K."/>
            <person name="Smith M."/>
            <person name="Roesemann S."/>
            <person name="Alexander J.E."/>
            <person name="Rich S.A."/>
            <person name="Livny J."/>
            <person name="Vlamakis H."/>
            <person name="Clish C."/>
            <person name="Bullock K."/>
            <person name="Deik A."/>
            <person name="Scott J."/>
            <person name="Pierce K.A."/>
            <person name="Xavier R.J."/>
            <person name="Alm E.J."/>
        </authorList>
    </citation>
    <scope>NUCLEOTIDE SEQUENCE [LARGE SCALE GENOMIC DNA]</scope>
    <source>
        <strain evidence="4 9">BIOML-A4</strain>
        <strain evidence="5 8">BIOML-A7</strain>
    </source>
</reference>
<reference evidence="2" key="1">
    <citation type="submission" date="2015-02" db="EMBL/GenBank/DDBJ databases">
        <title>A novel member of the family Ruminococcaceae isolated from human feces.</title>
        <authorList>
            <person name="Shkoporov A.N."/>
            <person name="Chaplin A.V."/>
            <person name="Motuzova O.V."/>
            <person name="Kafarskaia L.I."/>
            <person name="Khokhlova E.V."/>
            <person name="Efimov B.A."/>
        </authorList>
    </citation>
    <scope>NUCLEOTIDE SEQUENCE [LARGE SCALE GENOMIC DNA]</scope>
    <source>
        <strain evidence="2">585-1</strain>
    </source>
</reference>
<comment type="caution">
    <text evidence="2">The sequence shown here is derived from an EMBL/GenBank/DDBJ whole genome shotgun (WGS) entry which is preliminary data.</text>
</comment>
<proteinExistence type="predicted"/>
<evidence type="ECO:0000313" key="5">
    <source>
        <dbReference type="EMBL" id="MTS52586.1"/>
    </source>
</evidence>
<dbReference type="GO" id="GO:0010181">
    <property type="term" value="F:FMN binding"/>
    <property type="evidence" value="ECO:0007669"/>
    <property type="project" value="InterPro"/>
</dbReference>
<dbReference type="InterPro" id="IPR052200">
    <property type="entry name" value="Protoporphyrinogen_IX_DH"/>
</dbReference>
<dbReference type="Proteomes" id="UP000472755">
    <property type="component" value="Unassembled WGS sequence"/>
</dbReference>
<dbReference type="PANTHER" id="PTHR38030:SF2">
    <property type="entry name" value="PROTOPORPHYRINOGEN IX DEHYDROGENASE [QUINONE]"/>
    <property type="match status" value="1"/>
</dbReference>
<evidence type="ECO:0000313" key="7">
    <source>
        <dbReference type="Proteomes" id="UP000431913"/>
    </source>
</evidence>
<evidence type="ECO:0000313" key="9">
    <source>
        <dbReference type="Proteomes" id="UP000472755"/>
    </source>
</evidence>
<evidence type="ECO:0000259" key="1">
    <source>
        <dbReference type="Pfam" id="PF12724"/>
    </source>
</evidence>
<accession>A0A0D8J0V2</accession>
<dbReference type="PANTHER" id="PTHR38030">
    <property type="entry name" value="PROTOPORPHYRINOGEN IX DEHYDROGENASE [MENAQUINONE]"/>
    <property type="match status" value="1"/>
</dbReference>
<dbReference type="GO" id="GO:0006783">
    <property type="term" value="P:heme biosynthetic process"/>
    <property type="evidence" value="ECO:0007669"/>
    <property type="project" value="TreeGrafter"/>
</dbReference>
<gene>
    <name evidence="3" type="ORF">FYJ76_16705</name>
    <name evidence="5" type="ORF">GMD52_13730</name>
    <name evidence="4" type="ORF">GMD59_10930</name>
    <name evidence="2" type="ORF">TQ39_05100</name>
</gene>
<protein>
    <submittedName>
        <fullName evidence="3">Flavodoxin</fullName>
    </submittedName>
</protein>